<comment type="caution">
    <text evidence="2">The sequence shown here is derived from an EMBL/GenBank/DDBJ whole genome shotgun (WGS) entry which is preliminary data.</text>
</comment>
<sequence length="220" mass="24972">MKRNMNKMCNIAVLFSVAAVMAGAFFSALWMNDALTAATSMMTTTTTTIITATSPPPQTLIPITCPTSNITRIQCPSSPPASPVPLPPSPSCPSYFRWIHEDLRPWRYTGITRDMVEQTANYLTSHFRITILNGNLYFFRYQKCFQTRDTFTVWGILQLLRRYPGQIPDLDLMFNCDDLPLIKASDYSKNGIAPPPLFRYCSTDSTLDIVFPDWSFWGLR</sequence>
<organism evidence="2 3">
    <name type="scientific">Dioscorea zingiberensis</name>
    <dbReference type="NCBI Taxonomy" id="325984"/>
    <lineage>
        <taxon>Eukaryota</taxon>
        <taxon>Viridiplantae</taxon>
        <taxon>Streptophyta</taxon>
        <taxon>Embryophyta</taxon>
        <taxon>Tracheophyta</taxon>
        <taxon>Spermatophyta</taxon>
        <taxon>Magnoliopsida</taxon>
        <taxon>Liliopsida</taxon>
        <taxon>Dioscoreales</taxon>
        <taxon>Dioscoreaceae</taxon>
        <taxon>Dioscorea</taxon>
    </lineage>
</organism>
<protein>
    <recommendedName>
        <fullName evidence="1">Glycosyl transferase CAP10 domain-containing protein</fullName>
    </recommendedName>
</protein>
<reference evidence="2" key="2">
    <citation type="journal article" date="2022" name="Hortic Res">
        <title>The genome of Dioscorea zingiberensis sheds light on the biosynthesis, origin and evolution of the medicinally important diosgenin saponins.</title>
        <authorList>
            <person name="Li Y."/>
            <person name="Tan C."/>
            <person name="Li Z."/>
            <person name="Guo J."/>
            <person name="Li S."/>
            <person name="Chen X."/>
            <person name="Wang C."/>
            <person name="Dai X."/>
            <person name="Yang H."/>
            <person name="Song W."/>
            <person name="Hou L."/>
            <person name="Xu J."/>
            <person name="Tong Z."/>
            <person name="Xu A."/>
            <person name="Yuan X."/>
            <person name="Wang W."/>
            <person name="Yang Q."/>
            <person name="Chen L."/>
            <person name="Sun Z."/>
            <person name="Wang K."/>
            <person name="Pan B."/>
            <person name="Chen J."/>
            <person name="Bao Y."/>
            <person name="Liu F."/>
            <person name="Qi X."/>
            <person name="Gang D.R."/>
            <person name="Wen J."/>
            <person name="Li J."/>
        </authorList>
    </citation>
    <scope>NUCLEOTIDE SEQUENCE</scope>
    <source>
        <strain evidence="2">Dzin_1.0</strain>
    </source>
</reference>
<dbReference type="PANTHER" id="PTHR12203:SF99">
    <property type="entry name" value="OS04G0534100 PROTEIN"/>
    <property type="match status" value="1"/>
</dbReference>
<dbReference type="Pfam" id="PF05686">
    <property type="entry name" value="Glyco_transf_90"/>
    <property type="match status" value="1"/>
</dbReference>
<evidence type="ECO:0000313" key="2">
    <source>
        <dbReference type="EMBL" id="KAJ0967208.1"/>
    </source>
</evidence>
<dbReference type="EMBL" id="JAGGNH010000007">
    <property type="protein sequence ID" value="KAJ0967208.1"/>
    <property type="molecule type" value="Genomic_DNA"/>
</dbReference>
<reference evidence="2" key="1">
    <citation type="submission" date="2021-03" db="EMBL/GenBank/DDBJ databases">
        <authorList>
            <person name="Li Z."/>
            <person name="Yang C."/>
        </authorList>
    </citation>
    <scope>NUCLEOTIDE SEQUENCE</scope>
    <source>
        <strain evidence="2">Dzin_1.0</strain>
        <tissue evidence="2">Leaf</tissue>
    </source>
</reference>
<dbReference type="PANTHER" id="PTHR12203">
    <property type="entry name" value="KDEL LYS-ASP-GLU-LEU CONTAINING - RELATED"/>
    <property type="match status" value="1"/>
</dbReference>
<evidence type="ECO:0000313" key="3">
    <source>
        <dbReference type="Proteomes" id="UP001085076"/>
    </source>
</evidence>
<proteinExistence type="predicted"/>
<dbReference type="AlphaFoldDB" id="A0A9D5C6G4"/>
<dbReference type="InterPro" id="IPR051091">
    <property type="entry name" value="O-Glucosyltr/Glycosyltrsf_90"/>
</dbReference>
<evidence type="ECO:0000259" key="1">
    <source>
        <dbReference type="Pfam" id="PF05686"/>
    </source>
</evidence>
<dbReference type="InterPro" id="IPR006598">
    <property type="entry name" value="CAP10"/>
</dbReference>
<keyword evidence="3" id="KW-1185">Reference proteome</keyword>
<dbReference type="Proteomes" id="UP001085076">
    <property type="component" value="Miscellaneous, Linkage group lg07"/>
</dbReference>
<dbReference type="OrthoDB" id="202415at2759"/>
<gene>
    <name evidence="2" type="ORF">J5N97_024125</name>
</gene>
<feature type="domain" description="Glycosyl transferase CAP10" evidence="1">
    <location>
        <begin position="89"/>
        <end position="219"/>
    </location>
</feature>
<name>A0A9D5C6G4_9LILI</name>
<accession>A0A9D5C6G4</accession>